<keyword evidence="5 7" id="KW-0460">Magnesium</keyword>
<dbReference type="EMBL" id="JAUTAN010000001">
    <property type="protein sequence ID" value="MDQ1105346.1"/>
    <property type="molecule type" value="Genomic_DNA"/>
</dbReference>
<dbReference type="InterPro" id="IPR008162">
    <property type="entry name" value="Pyrophosphatase"/>
</dbReference>
<dbReference type="InterPro" id="IPR036649">
    <property type="entry name" value="Pyrophosphatase_sf"/>
</dbReference>
<dbReference type="GO" id="GO:0006796">
    <property type="term" value="P:phosphate-containing compound metabolic process"/>
    <property type="evidence" value="ECO:0007669"/>
    <property type="project" value="InterPro"/>
</dbReference>
<dbReference type="Pfam" id="PF00719">
    <property type="entry name" value="Pyrophosphatase"/>
    <property type="match status" value="1"/>
</dbReference>
<name>A0AAJ1TZR5_9ACTN</name>
<feature type="binding site" evidence="7">
    <location>
        <position position="31"/>
    </location>
    <ligand>
        <name>substrate</name>
    </ligand>
</feature>
<dbReference type="AlphaFoldDB" id="A0AAJ1TZR5"/>
<comment type="function">
    <text evidence="7">Catalyzes the hydrolysis of inorganic pyrophosphate (PPi) forming two phosphate ions.</text>
</comment>
<keyword evidence="3 7" id="KW-0479">Metal-binding</keyword>
<feature type="binding site" evidence="7">
    <location>
        <position position="58"/>
    </location>
    <ligand>
        <name>Mg(2+)</name>
        <dbReference type="ChEBI" id="CHEBI:18420"/>
        <label>2</label>
    </ligand>
</feature>
<feature type="binding site" evidence="7">
    <location>
        <position position="17"/>
    </location>
    <ligand>
        <name>substrate</name>
    </ligand>
</feature>
<comment type="catalytic activity">
    <reaction evidence="6 7">
        <text>diphosphate + H2O = 2 phosphate + H(+)</text>
        <dbReference type="Rhea" id="RHEA:24576"/>
        <dbReference type="ChEBI" id="CHEBI:15377"/>
        <dbReference type="ChEBI" id="CHEBI:15378"/>
        <dbReference type="ChEBI" id="CHEBI:33019"/>
        <dbReference type="ChEBI" id="CHEBI:43474"/>
        <dbReference type="EC" id="3.6.1.1"/>
    </reaction>
</comment>
<keyword evidence="2 7" id="KW-0963">Cytoplasm</keyword>
<dbReference type="PANTHER" id="PTHR10286">
    <property type="entry name" value="INORGANIC PYROPHOSPHATASE"/>
    <property type="match status" value="1"/>
</dbReference>
<comment type="caution">
    <text evidence="8">The sequence shown here is derived from an EMBL/GenBank/DDBJ whole genome shotgun (WGS) entry which is preliminary data.</text>
</comment>
<evidence type="ECO:0000256" key="7">
    <source>
        <dbReference type="HAMAP-Rule" id="MF_00209"/>
    </source>
</evidence>
<feature type="binding site" evidence="7">
    <location>
        <position position="85"/>
    </location>
    <ligand>
        <name>Mg(2+)</name>
        <dbReference type="ChEBI" id="CHEBI:18420"/>
        <label>3</label>
    </ligand>
</feature>
<dbReference type="EC" id="3.6.1.1" evidence="7"/>
<dbReference type="PROSITE" id="PS00387">
    <property type="entry name" value="PPASE"/>
    <property type="match status" value="1"/>
</dbReference>
<evidence type="ECO:0000313" key="8">
    <source>
        <dbReference type="EMBL" id="MDQ1105346.1"/>
    </source>
</evidence>
<proteinExistence type="inferred from homology"/>
<reference evidence="8" key="1">
    <citation type="submission" date="2023-07" db="EMBL/GenBank/DDBJ databases">
        <title>Functional and genomic diversity of the sorghum phyllosphere microbiome.</title>
        <authorList>
            <person name="Shade A."/>
        </authorList>
    </citation>
    <scope>NUCLEOTIDE SEQUENCE</scope>
    <source>
        <strain evidence="8">SORGH_AS_1067</strain>
    </source>
</reference>
<evidence type="ECO:0000256" key="6">
    <source>
        <dbReference type="ARBA" id="ARBA00047820"/>
    </source>
</evidence>
<evidence type="ECO:0000313" key="9">
    <source>
        <dbReference type="Proteomes" id="UP001239215"/>
    </source>
</evidence>
<feature type="binding site" evidence="7">
    <location>
        <position position="90"/>
    </location>
    <ligand>
        <name>Mg(2+)</name>
        <dbReference type="ChEBI" id="CHEBI:18420"/>
        <label>1</label>
    </ligand>
</feature>
<dbReference type="Proteomes" id="UP001239215">
    <property type="component" value="Unassembled WGS sequence"/>
</dbReference>
<dbReference type="GO" id="GO:0005737">
    <property type="term" value="C:cytoplasm"/>
    <property type="evidence" value="ECO:0007669"/>
    <property type="project" value="UniProtKB-SubCell"/>
</dbReference>
<feature type="binding site" evidence="7">
    <location>
        <position position="58"/>
    </location>
    <ligand>
        <name>Mg(2+)</name>
        <dbReference type="ChEBI" id="CHEBI:18420"/>
        <label>1</label>
    </ligand>
</feature>
<evidence type="ECO:0000256" key="2">
    <source>
        <dbReference type="ARBA" id="ARBA00022490"/>
    </source>
</evidence>
<evidence type="ECO:0000256" key="3">
    <source>
        <dbReference type="ARBA" id="ARBA00022723"/>
    </source>
</evidence>
<evidence type="ECO:0000256" key="4">
    <source>
        <dbReference type="ARBA" id="ARBA00022801"/>
    </source>
</evidence>
<feature type="binding site" evidence="7">
    <location>
        <position position="9"/>
    </location>
    <ligand>
        <name>Mg(2+)</name>
        <dbReference type="ChEBI" id="CHEBI:18420"/>
        <label>2</label>
    </ligand>
</feature>
<sequence length="165" mass="18574">MLEFDVLVEIPKGERNKYEVDHHSGRLRLDRTLFTATQYPTDYGYIEDTLGQDGDPLDAMVILLQPTFPGCLIKARAIGMFRMTDEAGGDDKVLCVPADDPRYSHYKDLGDVSNFDLLEIKHFFEVYKALEPNKSVEGADWVGAEAAQAEVAASFQRFKDNGSKY</sequence>
<comment type="cofactor">
    <cofactor evidence="1 7">
        <name>Mg(2+)</name>
        <dbReference type="ChEBI" id="CHEBI:18420"/>
    </cofactor>
</comment>
<feature type="binding site" evidence="7">
    <location>
        <position position="53"/>
    </location>
    <ligand>
        <name>Mg(2+)</name>
        <dbReference type="ChEBI" id="CHEBI:18420"/>
        <label>1</label>
    </ligand>
</feature>
<dbReference type="GO" id="GO:0000287">
    <property type="term" value="F:magnesium ion binding"/>
    <property type="evidence" value="ECO:0007669"/>
    <property type="project" value="UniProtKB-UniRule"/>
</dbReference>
<accession>A0AAJ1TZR5</accession>
<organism evidence="8 9">
    <name type="scientific">Nocardioides zeae</name>
    <dbReference type="NCBI Taxonomy" id="1457234"/>
    <lineage>
        <taxon>Bacteria</taxon>
        <taxon>Bacillati</taxon>
        <taxon>Actinomycetota</taxon>
        <taxon>Actinomycetes</taxon>
        <taxon>Propionibacteriales</taxon>
        <taxon>Nocardioidaceae</taxon>
        <taxon>Nocardioides</taxon>
    </lineage>
</organism>
<evidence type="ECO:0000256" key="5">
    <source>
        <dbReference type="ARBA" id="ARBA00022842"/>
    </source>
</evidence>
<feature type="binding site" evidence="7">
    <location>
        <position position="127"/>
    </location>
    <ligand>
        <name>substrate</name>
    </ligand>
</feature>
<protein>
    <recommendedName>
        <fullName evidence="7">Inorganic pyrophosphatase</fullName>
        <ecNumber evidence="7">3.6.1.1</ecNumber>
    </recommendedName>
    <alternativeName>
        <fullName evidence="7">Pyrophosphate phospho-hydrolase</fullName>
        <shortName evidence="7">PPase</shortName>
    </alternativeName>
</protein>
<dbReference type="GO" id="GO:0004427">
    <property type="term" value="F:inorganic diphosphate phosphatase activity"/>
    <property type="evidence" value="ECO:0007669"/>
    <property type="project" value="UniProtKB-UniRule"/>
</dbReference>
<dbReference type="FunFam" id="3.90.80.10:FF:000003">
    <property type="entry name" value="Inorganic pyrophosphatase"/>
    <property type="match status" value="1"/>
</dbReference>
<feature type="binding site" evidence="7">
    <location>
        <position position="90"/>
    </location>
    <ligand>
        <name>Mg(2+)</name>
        <dbReference type="ChEBI" id="CHEBI:18420"/>
        <label>3</label>
    </ligand>
</feature>
<dbReference type="CDD" id="cd00412">
    <property type="entry name" value="pyrophosphatase"/>
    <property type="match status" value="1"/>
</dbReference>
<dbReference type="SUPFAM" id="SSF50324">
    <property type="entry name" value="Inorganic pyrophosphatase"/>
    <property type="match status" value="1"/>
</dbReference>
<dbReference type="RefSeq" id="WP_307201470.1">
    <property type="nucleotide sequence ID" value="NZ_JAUTAN010000001.1"/>
</dbReference>
<dbReference type="Gene3D" id="3.90.80.10">
    <property type="entry name" value="Inorganic pyrophosphatase"/>
    <property type="match status" value="1"/>
</dbReference>
<feature type="active site" description="Proton acceptor" evidence="7">
    <location>
        <position position="90"/>
    </location>
</feature>
<comment type="subunit">
    <text evidence="7">Homohexamer.</text>
</comment>
<comment type="subcellular location">
    <subcellularLocation>
        <location evidence="7">Cytoplasm</location>
    </subcellularLocation>
</comment>
<evidence type="ECO:0000256" key="1">
    <source>
        <dbReference type="ARBA" id="ARBA00001946"/>
    </source>
</evidence>
<comment type="similarity">
    <text evidence="7">Belongs to the PPase family.</text>
</comment>
<gene>
    <name evidence="7" type="primary">ppa</name>
    <name evidence="8" type="ORF">QE405_002630</name>
</gene>
<dbReference type="HAMAP" id="MF_00209">
    <property type="entry name" value="Inorganic_PPase"/>
    <property type="match status" value="1"/>
</dbReference>
<feature type="binding site" evidence="7">
    <location>
        <position position="43"/>
    </location>
    <ligand>
        <name>substrate</name>
    </ligand>
</feature>
<keyword evidence="4 7" id="KW-0378">Hydrolase</keyword>